<dbReference type="AlphaFoldDB" id="A0A645DIT0"/>
<name>A0A645DIT0_9ZZZZ</name>
<protein>
    <submittedName>
        <fullName evidence="1">Uncharacterized protein</fullName>
    </submittedName>
</protein>
<comment type="caution">
    <text evidence="1">The sequence shown here is derived from an EMBL/GenBank/DDBJ whole genome shotgun (WGS) entry which is preliminary data.</text>
</comment>
<evidence type="ECO:0000313" key="1">
    <source>
        <dbReference type="EMBL" id="MPM89384.1"/>
    </source>
</evidence>
<sequence>MKAGIIDSGTDTIIIKALRILCKNARQTIETIRIANIKSITTALAEALV</sequence>
<reference evidence="1" key="1">
    <citation type="submission" date="2019-08" db="EMBL/GenBank/DDBJ databases">
        <authorList>
            <person name="Kucharzyk K."/>
            <person name="Murdoch R.W."/>
            <person name="Higgins S."/>
            <person name="Loffler F."/>
        </authorList>
    </citation>
    <scope>NUCLEOTIDE SEQUENCE</scope>
</reference>
<dbReference type="EMBL" id="VSSQ01036814">
    <property type="protein sequence ID" value="MPM89384.1"/>
    <property type="molecule type" value="Genomic_DNA"/>
</dbReference>
<gene>
    <name evidence="1" type="ORF">SDC9_136493</name>
</gene>
<accession>A0A645DIT0</accession>
<proteinExistence type="predicted"/>
<organism evidence="1">
    <name type="scientific">bioreactor metagenome</name>
    <dbReference type="NCBI Taxonomy" id="1076179"/>
    <lineage>
        <taxon>unclassified sequences</taxon>
        <taxon>metagenomes</taxon>
        <taxon>ecological metagenomes</taxon>
    </lineage>
</organism>